<dbReference type="InterPro" id="IPR003583">
    <property type="entry name" value="Hlx-hairpin-Hlx_DNA-bd_motif"/>
</dbReference>
<dbReference type="Proteomes" id="UP001155586">
    <property type="component" value="Unassembled WGS sequence"/>
</dbReference>
<dbReference type="SMART" id="SM00278">
    <property type="entry name" value="HhH1"/>
    <property type="match status" value="2"/>
</dbReference>
<dbReference type="PANTHER" id="PTHR21180:SF32">
    <property type="entry name" value="ENDONUCLEASE_EXONUCLEASE_PHOSPHATASE FAMILY DOMAIN-CONTAINING PROTEIN 1"/>
    <property type="match status" value="1"/>
</dbReference>
<evidence type="ECO:0000259" key="2">
    <source>
        <dbReference type="SMART" id="SM00278"/>
    </source>
</evidence>
<dbReference type="Pfam" id="PF12836">
    <property type="entry name" value="HHH_3"/>
    <property type="match status" value="1"/>
</dbReference>
<dbReference type="InterPro" id="IPR051675">
    <property type="entry name" value="Endo/Exo/Phosphatase_dom_1"/>
</dbReference>
<dbReference type="SUPFAM" id="SSF47781">
    <property type="entry name" value="RuvA domain 2-like"/>
    <property type="match status" value="1"/>
</dbReference>
<keyword evidence="1" id="KW-0732">Signal</keyword>
<feature type="signal peptide" evidence="1">
    <location>
        <begin position="1"/>
        <end position="23"/>
    </location>
</feature>
<comment type="caution">
    <text evidence="3">The sequence shown here is derived from an EMBL/GenBank/DDBJ whole genome shotgun (WGS) entry which is preliminary data.</text>
</comment>
<dbReference type="GO" id="GO:0003677">
    <property type="term" value="F:DNA binding"/>
    <property type="evidence" value="ECO:0007669"/>
    <property type="project" value="UniProtKB-KW"/>
</dbReference>
<name>A0A9X3HS21_9VIBR</name>
<dbReference type="GO" id="GO:0015628">
    <property type="term" value="P:protein secretion by the type II secretion system"/>
    <property type="evidence" value="ECO:0007669"/>
    <property type="project" value="TreeGrafter"/>
</dbReference>
<protein>
    <submittedName>
        <fullName evidence="3">ComEA family DNA-binding protein</fullName>
    </submittedName>
</protein>
<dbReference type="GO" id="GO:0006281">
    <property type="term" value="P:DNA repair"/>
    <property type="evidence" value="ECO:0007669"/>
    <property type="project" value="InterPro"/>
</dbReference>
<accession>A0A9X3HS21</accession>
<organism evidence="3 4">
    <name type="scientific">Vibrio paucivorans</name>
    <dbReference type="NCBI Taxonomy" id="2829489"/>
    <lineage>
        <taxon>Bacteria</taxon>
        <taxon>Pseudomonadati</taxon>
        <taxon>Pseudomonadota</taxon>
        <taxon>Gammaproteobacteria</taxon>
        <taxon>Vibrionales</taxon>
        <taxon>Vibrionaceae</taxon>
        <taxon>Vibrio</taxon>
    </lineage>
</organism>
<proteinExistence type="predicted"/>
<reference evidence="3" key="1">
    <citation type="submission" date="2022-02" db="EMBL/GenBank/DDBJ databases">
        <title>Vibrio sp. nov., a new bacterium isolated from Bohai sea, China.</title>
        <authorList>
            <person name="Yuan Y."/>
        </authorList>
    </citation>
    <scope>NUCLEOTIDE SEQUENCE</scope>
    <source>
        <strain evidence="3">DBSS07</strain>
    </source>
</reference>
<dbReference type="InterPro" id="IPR004509">
    <property type="entry name" value="Competence_ComEA_HhH"/>
</dbReference>
<dbReference type="EMBL" id="JAKRRX010000038">
    <property type="protein sequence ID" value="MCW8333882.1"/>
    <property type="molecule type" value="Genomic_DNA"/>
</dbReference>
<dbReference type="AlphaFoldDB" id="A0A9X3HS21"/>
<evidence type="ECO:0000313" key="3">
    <source>
        <dbReference type="EMBL" id="MCW8333882.1"/>
    </source>
</evidence>
<keyword evidence="4" id="KW-1185">Reference proteome</keyword>
<gene>
    <name evidence="3" type="ORF">MD483_08600</name>
</gene>
<evidence type="ECO:0000313" key="4">
    <source>
        <dbReference type="Proteomes" id="UP001155586"/>
    </source>
</evidence>
<dbReference type="GO" id="GO:0015627">
    <property type="term" value="C:type II protein secretion system complex"/>
    <property type="evidence" value="ECO:0007669"/>
    <property type="project" value="TreeGrafter"/>
</dbReference>
<evidence type="ECO:0000256" key="1">
    <source>
        <dbReference type="SAM" id="SignalP"/>
    </source>
</evidence>
<feature type="chain" id="PRO_5040937540" evidence="1">
    <location>
        <begin position="24"/>
        <end position="96"/>
    </location>
</feature>
<feature type="domain" description="Helix-hairpin-helix DNA-binding motif class 1" evidence="2">
    <location>
        <begin position="44"/>
        <end position="63"/>
    </location>
</feature>
<feature type="domain" description="Helix-hairpin-helix DNA-binding motif class 1" evidence="2">
    <location>
        <begin position="74"/>
        <end position="93"/>
    </location>
</feature>
<keyword evidence="3" id="KW-0238">DNA-binding</keyword>
<sequence>MYFKSIVLAALLMMGVSSGLAVADSDQYEGIEITVNINQASADELATLLKGIGIKKAQAIVDYRDNNGNFKSADELVGVSGIGQTTVDKNRERIQL</sequence>
<dbReference type="PANTHER" id="PTHR21180">
    <property type="entry name" value="ENDONUCLEASE/EXONUCLEASE/PHOSPHATASE FAMILY DOMAIN-CONTAINING PROTEIN 1"/>
    <property type="match status" value="1"/>
</dbReference>
<dbReference type="NCBIfam" id="TIGR00426">
    <property type="entry name" value="competence protein ComEA helix-hairpin-helix repeat region"/>
    <property type="match status" value="1"/>
</dbReference>
<dbReference type="Gene3D" id="1.10.150.280">
    <property type="entry name" value="AF1531-like domain"/>
    <property type="match status" value="1"/>
</dbReference>
<dbReference type="InterPro" id="IPR010994">
    <property type="entry name" value="RuvA_2-like"/>
</dbReference>